<sequence>VKIFLILFCILNTIAASVNVNYKTIQLSYIQTDRAAAVLKSLGFSVVDYTTEQGPTPYESIFTPEGNFDNNLINGSLDDPDDLPIIIMLPETENVTLLEMQGALSETSGNNMNVDMGGSSMVQTTTAEPFQRLMIVYDKDNPESLSRLINIIINEIDVSAKQIIIEALIVEVESEKVNEIGMKFNSSGSAYNLSAPLEQELGAVNPFNFVVDKSLIGNSVDFDAKLSALISGQTSDILSRPSVLVLDGRQARI</sequence>
<gene>
    <name evidence="1" type="ORF">METZ01_LOCUS378530</name>
</gene>
<dbReference type="AlphaFoldDB" id="A0A382TUE3"/>
<evidence type="ECO:0000313" key="1">
    <source>
        <dbReference type="EMBL" id="SVD25676.1"/>
    </source>
</evidence>
<protein>
    <recommendedName>
        <fullName evidence="2">NolW-like domain-containing protein</fullName>
    </recommendedName>
</protein>
<reference evidence="1" key="1">
    <citation type="submission" date="2018-05" db="EMBL/GenBank/DDBJ databases">
        <authorList>
            <person name="Lanie J.A."/>
            <person name="Ng W.-L."/>
            <person name="Kazmierczak K.M."/>
            <person name="Andrzejewski T.M."/>
            <person name="Davidsen T.M."/>
            <person name="Wayne K.J."/>
            <person name="Tettelin H."/>
            <person name="Glass J.I."/>
            <person name="Rusch D."/>
            <person name="Podicherti R."/>
            <person name="Tsui H.-C.T."/>
            <person name="Winkler M.E."/>
        </authorList>
    </citation>
    <scope>NUCLEOTIDE SEQUENCE</scope>
</reference>
<feature type="non-terminal residue" evidence="1">
    <location>
        <position position="1"/>
    </location>
</feature>
<dbReference type="InterPro" id="IPR001775">
    <property type="entry name" value="GspD/PilQ"/>
</dbReference>
<name>A0A382TUE3_9ZZZZ</name>
<evidence type="ECO:0008006" key="2">
    <source>
        <dbReference type="Google" id="ProtNLM"/>
    </source>
</evidence>
<dbReference type="PRINTS" id="PR00811">
    <property type="entry name" value="BCTERIALGSPD"/>
</dbReference>
<dbReference type="PANTHER" id="PTHR30332">
    <property type="entry name" value="PROBABLE GENERAL SECRETION PATHWAY PROTEIN D"/>
    <property type="match status" value="1"/>
</dbReference>
<dbReference type="InterPro" id="IPR050810">
    <property type="entry name" value="Bact_Secretion_Sys_Channel"/>
</dbReference>
<accession>A0A382TUE3</accession>
<organism evidence="1">
    <name type="scientific">marine metagenome</name>
    <dbReference type="NCBI Taxonomy" id="408172"/>
    <lineage>
        <taxon>unclassified sequences</taxon>
        <taxon>metagenomes</taxon>
        <taxon>ecological metagenomes</taxon>
    </lineage>
</organism>
<feature type="non-terminal residue" evidence="1">
    <location>
        <position position="253"/>
    </location>
</feature>
<dbReference type="GO" id="GO:0009306">
    <property type="term" value="P:protein secretion"/>
    <property type="evidence" value="ECO:0007669"/>
    <property type="project" value="TreeGrafter"/>
</dbReference>
<dbReference type="EMBL" id="UINC01139247">
    <property type="protein sequence ID" value="SVD25676.1"/>
    <property type="molecule type" value="Genomic_DNA"/>
</dbReference>
<dbReference type="PANTHER" id="PTHR30332:SF17">
    <property type="entry name" value="TYPE IV PILIATION SYSTEM PROTEIN DR_0774-RELATED"/>
    <property type="match status" value="1"/>
</dbReference>
<dbReference type="GO" id="GO:0015627">
    <property type="term" value="C:type II protein secretion system complex"/>
    <property type="evidence" value="ECO:0007669"/>
    <property type="project" value="TreeGrafter"/>
</dbReference>
<proteinExistence type="predicted"/>